<feature type="compositionally biased region" description="Polar residues" evidence="8">
    <location>
        <begin position="646"/>
        <end position="669"/>
    </location>
</feature>
<dbReference type="GO" id="GO:0005829">
    <property type="term" value="C:cytosol"/>
    <property type="evidence" value="ECO:0007669"/>
    <property type="project" value="UniProtKB-SubCell"/>
</dbReference>
<evidence type="ECO:0000256" key="1">
    <source>
        <dbReference type="ARBA" id="ARBA00002132"/>
    </source>
</evidence>
<reference evidence="11" key="1">
    <citation type="submission" date="2025-08" db="UniProtKB">
        <authorList>
            <consortium name="RefSeq"/>
        </authorList>
    </citation>
    <scope>IDENTIFICATION</scope>
    <source>
        <tissue evidence="11">Blood</tissue>
    </source>
</reference>
<evidence type="ECO:0000256" key="5">
    <source>
        <dbReference type="ARBA" id="ARBA00022782"/>
    </source>
</evidence>
<dbReference type="Pfam" id="PF14669">
    <property type="entry name" value="Asp_Glu_race_2"/>
    <property type="match status" value="1"/>
</dbReference>
<sequence>MGQNDVNSSSEVIQPERALSQTNILVRKKICQNKTSPKYQNEKKRFRESMQCPEFKKNRKRIKMAEGLEDSTVQDILSNMDLYNECELKTDKNTTASSSVISTEELNCNATVSLPSLDVPDFLLKKHAQKHVALSGDEQESQSHFAPFNVNDEKPELKENSVLESKTVEPHADVSNTVDDDSVVEMLVGEKITNCSNNTAGDMQGGKIASKEKAVSKTGKKLQFSCQRTVPFSGKNIWPHESCARTSLWFCKNHATGLEFLRGTDYFANSVQMELHKQLVDTTEQPANKIMGCKTELSVKSPTAESQLDIHTAFSGTGNKNGISSTDMERPKQSKVTKNAKKYKLTLNSPEKSIKNGEIITKRNVSIDAMFVDNSKNKIKALISHQKTAVPQVLKTLSMTKLSNFKIPLLKDKSVYRKERNCYNPLNIVDDDKASVRKDRSKRVSSDINFEHLFHSEQINGVTVAAVEEHAGQFDCRASRSLRESSFYNNNLTTSLESDLELALKDMSNLSTGCTKKSTESSSVSSEINKDNWSNTLTQTKDKFYADVLKAYEDDALVIDVIQDDPDLFGNTDEMKITDIKEHFTDNCSITISLQEKLDLNFESSPLPRIILSKFCPRESPIQVHDTPGSAMDVPASLIEVDDGTKSGSLNGTSLTRGSTELSEDGQLTESEDLVRSSDSDEKFTFSEEIVAVKEIANIQEKEKIKNTECQHVNLDHQVEVPLRPVKAVAAPRQGTVAIPWINGPLMLSSYTNSRESWKVEKNGMTYLGLNVPRGYCRSHFNTLIGCGRPKCWYGHVPEAGDEKLCNEILKKYIRIGEVVLLQRAVQIFTDFFSDVTRGVHLDSQMLNNLLISLLQYCLLKELFHILHTCLLIKAMPAVDILLKVFERVASLKLKEVVPELIDISYKLIDDGMVLEYEHFGCISKFLSQLQVSSQEITTFMSRFQGSHFYKASICDFGSAIAEFQHCKEKGDWTNLGIVYVNVRKGCKSFDDLAKYSLYVANILSDSAKEERPGVPFCEFAAAVNAEPWHSEADKTLLGRMGISVLYSYYRIQQWLKARKILDTLHALQIRFTYLKGLIGPERLAPQCQIVNVAVEVFLNSGSLDGAVWILKESEWVINTLTWPCDKMDVLNRHNLLCKIASEYLTKNRYREAFEVLRNLPGFQTSCDRLDVSQYSLLFNKLLGASSENKSLGISSAVVDFMLAKKIPVDFQLLRSFITALGRSCLWLKARTYYRSALALGCYPPLQGNLYRKLLQIPSYITEIEMLLAIEIFLVSNASNIQSPGASNQILQIVLKRCEGDSVQNKDDYQSAMGRLIQATQLAAPKLFLKHLTVNITQEQVYSLEHACVLKWLKDNMKWAGKVWLFQ</sequence>
<keyword evidence="6" id="KW-0744">Spermatogenesis</keyword>
<evidence type="ECO:0000256" key="4">
    <source>
        <dbReference type="ARBA" id="ARBA00022490"/>
    </source>
</evidence>
<name>A0AA97L991_EUBMA</name>
<evidence type="ECO:0000313" key="11">
    <source>
        <dbReference type="RefSeq" id="XP_054846904.1"/>
    </source>
</evidence>
<evidence type="ECO:0000256" key="2">
    <source>
        <dbReference type="ARBA" id="ARBA00004514"/>
    </source>
</evidence>
<evidence type="ECO:0000256" key="6">
    <source>
        <dbReference type="ARBA" id="ARBA00022871"/>
    </source>
</evidence>
<accession>A0AA97L991</accession>
<organism evidence="10 11">
    <name type="scientific">Eublepharis macularius</name>
    <name type="common">Leopard gecko</name>
    <name type="synonym">Cyrtodactylus macularius</name>
    <dbReference type="NCBI Taxonomy" id="481883"/>
    <lineage>
        <taxon>Eukaryota</taxon>
        <taxon>Metazoa</taxon>
        <taxon>Chordata</taxon>
        <taxon>Craniata</taxon>
        <taxon>Vertebrata</taxon>
        <taxon>Euteleostomi</taxon>
        <taxon>Lepidosauria</taxon>
        <taxon>Squamata</taxon>
        <taxon>Bifurcata</taxon>
        <taxon>Gekkota</taxon>
        <taxon>Eublepharidae</taxon>
        <taxon>Eublepharinae</taxon>
        <taxon>Eublepharis</taxon>
    </lineage>
</organism>
<keyword evidence="5" id="KW-0221">Differentiation</keyword>
<evidence type="ECO:0000259" key="9">
    <source>
        <dbReference type="Pfam" id="PF14669"/>
    </source>
</evidence>
<dbReference type="PANTHER" id="PTHR35671">
    <property type="entry name" value="PROTEIN TOPAZ1"/>
    <property type="match status" value="1"/>
</dbReference>
<keyword evidence="4" id="KW-0963">Cytoplasm</keyword>
<feature type="domain" description="Protein TOPAZ1" evidence="9">
    <location>
        <begin position="964"/>
        <end position="1138"/>
    </location>
</feature>
<dbReference type="GeneID" id="129337323"/>
<dbReference type="CTD" id="375337"/>
<dbReference type="PANTHER" id="PTHR35671:SF1">
    <property type="entry name" value="PROTEIN TOPAZ1"/>
    <property type="match status" value="1"/>
</dbReference>
<feature type="region of interest" description="Disordered" evidence="8">
    <location>
        <begin position="314"/>
        <end position="337"/>
    </location>
</feature>
<dbReference type="KEGG" id="emc:129337323"/>
<comment type="function">
    <text evidence="1">Important for normal spermatogenesis and male fertility. Specifically required for progression to the post-meiotic stages of spermatocyte development. Seems to be necessary for normal expression levels of a number of testis-expressed gene transcripts, although its role in this process is unclear.</text>
</comment>
<dbReference type="InterPro" id="IPR038952">
    <property type="entry name" value="TOPAZ1"/>
</dbReference>
<dbReference type="InterPro" id="IPR029435">
    <property type="entry name" value="TOPAZ1_dom"/>
</dbReference>
<dbReference type="GO" id="GO:0030154">
    <property type="term" value="P:cell differentiation"/>
    <property type="evidence" value="ECO:0007669"/>
    <property type="project" value="UniProtKB-KW"/>
</dbReference>
<dbReference type="GO" id="GO:0048137">
    <property type="term" value="P:spermatocyte division"/>
    <property type="evidence" value="ECO:0007669"/>
    <property type="project" value="TreeGrafter"/>
</dbReference>
<evidence type="ECO:0000256" key="8">
    <source>
        <dbReference type="SAM" id="MobiDB-lite"/>
    </source>
</evidence>
<gene>
    <name evidence="11" type="primary">TOPAZ1</name>
</gene>
<feature type="compositionally biased region" description="Polar residues" evidence="8">
    <location>
        <begin position="314"/>
        <end position="326"/>
    </location>
</feature>
<keyword evidence="10" id="KW-1185">Reference proteome</keyword>
<feature type="region of interest" description="Disordered" evidence="8">
    <location>
        <begin position="642"/>
        <end position="680"/>
    </location>
</feature>
<evidence type="ECO:0000256" key="7">
    <source>
        <dbReference type="ARBA" id="ARBA00031943"/>
    </source>
</evidence>
<protein>
    <recommendedName>
        <fullName evidence="3">Protein TOPAZ1</fullName>
    </recommendedName>
    <alternativeName>
        <fullName evidence="7">Testis- and ovary-specific PAZ domain-containing protein 1</fullName>
    </alternativeName>
</protein>
<comment type="subcellular location">
    <subcellularLocation>
        <location evidence="2">Cytoplasm</location>
        <location evidence="2">Cytosol</location>
    </subcellularLocation>
</comment>
<dbReference type="RefSeq" id="XP_054846904.1">
    <property type="nucleotide sequence ID" value="XM_054990929.1"/>
</dbReference>
<evidence type="ECO:0000313" key="10">
    <source>
        <dbReference type="Proteomes" id="UP001190640"/>
    </source>
</evidence>
<evidence type="ECO:0000256" key="3">
    <source>
        <dbReference type="ARBA" id="ARBA00016464"/>
    </source>
</evidence>
<proteinExistence type="predicted"/>
<dbReference type="Proteomes" id="UP001190640">
    <property type="component" value="Chromosome 11"/>
</dbReference>